<evidence type="ECO:0000313" key="1">
    <source>
        <dbReference type="EMBL" id="KKB64596.1"/>
    </source>
</evidence>
<name>A0A0F5K3A6_9BURK</name>
<dbReference type="InterPro" id="IPR011747">
    <property type="entry name" value="CHP02241"/>
</dbReference>
<dbReference type="GO" id="GO:0005198">
    <property type="term" value="F:structural molecule activity"/>
    <property type="evidence" value="ECO:0007669"/>
    <property type="project" value="InterPro"/>
</dbReference>
<dbReference type="PATRIC" id="fig|28092.6.peg.931"/>
<dbReference type="RefSeq" id="WP_024903425.1">
    <property type="nucleotide sequence ID" value="NZ_CADFGU010000005.1"/>
</dbReference>
<reference evidence="1 2" key="1">
    <citation type="submission" date="2015-03" db="EMBL/GenBank/DDBJ databases">
        <title>Draft Genome Sequence of Burkholderia andropogonis type strain ICMP2807, isolated from Sorghum bicolor.</title>
        <authorList>
            <person name="Lopes-Santos L."/>
            <person name="Castro D.B."/>
            <person name="Ottoboni L.M."/>
            <person name="Park D."/>
            <person name="Weirc B.S."/>
            <person name="Destefano S.A."/>
        </authorList>
    </citation>
    <scope>NUCLEOTIDE SEQUENCE [LARGE SCALE GENOMIC DNA]</scope>
    <source>
        <strain evidence="1 2">ICMP2807</strain>
    </source>
</reference>
<dbReference type="OrthoDB" id="9799891at2"/>
<comment type="caution">
    <text evidence="1">The sequence shown here is derived from an EMBL/GenBank/DDBJ whole genome shotgun (WGS) entry which is preliminary data.</text>
</comment>
<evidence type="ECO:0000313" key="2">
    <source>
        <dbReference type="Proteomes" id="UP000033618"/>
    </source>
</evidence>
<accession>A0A0F5K3A6</accession>
<dbReference type="PANTHER" id="PTHR38009:SF1">
    <property type="entry name" value="CONSERVED HYPOTHETICAL PHAGE TAIL PROTEIN"/>
    <property type="match status" value="1"/>
</dbReference>
<dbReference type="Pfam" id="PF06841">
    <property type="entry name" value="Phage_T4_gp19"/>
    <property type="match status" value="1"/>
</dbReference>
<proteinExistence type="predicted"/>
<dbReference type="Proteomes" id="UP000033618">
    <property type="component" value="Unassembled WGS sequence"/>
</dbReference>
<gene>
    <name evidence="1" type="ORF">WM40_03925</name>
</gene>
<dbReference type="NCBIfam" id="TIGR02241">
    <property type="entry name" value="conserved hypothetical phage tail region protein"/>
    <property type="match status" value="1"/>
</dbReference>
<protein>
    <submittedName>
        <fullName evidence="1">Phage tail protein</fullName>
    </submittedName>
</protein>
<dbReference type="STRING" id="28092.WM40_03925"/>
<organism evidence="1 2">
    <name type="scientific">Robbsia andropogonis</name>
    <dbReference type="NCBI Taxonomy" id="28092"/>
    <lineage>
        <taxon>Bacteria</taxon>
        <taxon>Pseudomonadati</taxon>
        <taxon>Pseudomonadota</taxon>
        <taxon>Betaproteobacteria</taxon>
        <taxon>Burkholderiales</taxon>
        <taxon>Burkholderiaceae</taxon>
        <taxon>Robbsia</taxon>
    </lineage>
</organism>
<keyword evidence="2" id="KW-1185">Reference proteome</keyword>
<dbReference type="PANTHER" id="PTHR38009">
    <property type="entry name" value="CONSERVED HYPOTHETICAL PHAGE TAIL PROTEIN"/>
    <property type="match status" value="1"/>
</dbReference>
<dbReference type="AlphaFoldDB" id="A0A0F5K3A6"/>
<dbReference type="EMBL" id="LAQU01000003">
    <property type="protein sequence ID" value="KKB64596.1"/>
    <property type="molecule type" value="Genomic_DNA"/>
</dbReference>
<dbReference type="InterPro" id="IPR010667">
    <property type="entry name" value="Phage_T4_Gp19"/>
</dbReference>
<sequence>MSATQDDIENQYPIPLYRFKVTVGDLGDMAFAAVSGLELAFDTIEYRDGTGGWFRMPGQRQTINMTLRRGLFKGDKKLYEWINSISLNRVDKRDISVSLTNETGTDVLVTWNVANAFPTKLSAPSFDATSNEIAVAELSLMADRLTVQVAN</sequence>